<evidence type="ECO:0000313" key="4">
    <source>
        <dbReference type="Proteomes" id="UP001519503"/>
    </source>
</evidence>
<dbReference type="Pfam" id="PF00106">
    <property type="entry name" value="adh_short"/>
    <property type="match status" value="1"/>
</dbReference>
<evidence type="ECO:0000313" key="3">
    <source>
        <dbReference type="EMBL" id="MBS9337306.1"/>
    </source>
</evidence>
<name>A0ABS5QY63_9LACO</name>
<dbReference type="InterPro" id="IPR002347">
    <property type="entry name" value="SDR_fam"/>
</dbReference>
<keyword evidence="2" id="KW-0560">Oxidoreductase</keyword>
<dbReference type="PANTHER" id="PTHR43669:SF3">
    <property type="entry name" value="ALCOHOL DEHYDROGENASE, PUTATIVE (AFU_ORTHOLOGUE AFUA_3G03445)-RELATED"/>
    <property type="match status" value="1"/>
</dbReference>
<evidence type="ECO:0000256" key="2">
    <source>
        <dbReference type="ARBA" id="ARBA00023002"/>
    </source>
</evidence>
<organism evidence="3 4">
    <name type="scientific">Fructobacillus parabroussonetiae</name>
    <dbReference type="NCBI Taxonomy" id="2713174"/>
    <lineage>
        <taxon>Bacteria</taxon>
        <taxon>Bacillati</taxon>
        <taxon>Bacillota</taxon>
        <taxon>Bacilli</taxon>
        <taxon>Lactobacillales</taxon>
        <taxon>Lactobacillaceae</taxon>
        <taxon>Fructobacillus</taxon>
    </lineage>
</organism>
<dbReference type="RefSeq" id="WP_213821108.1">
    <property type="nucleotide sequence ID" value="NZ_JAAMFL010000004.1"/>
</dbReference>
<dbReference type="Gene3D" id="3.40.50.720">
    <property type="entry name" value="NAD(P)-binding Rossmann-like Domain"/>
    <property type="match status" value="1"/>
</dbReference>
<comment type="similarity">
    <text evidence="1">Belongs to the short-chain dehydrogenases/reductases (SDR) family.</text>
</comment>
<dbReference type="Proteomes" id="UP001519503">
    <property type="component" value="Unassembled WGS sequence"/>
</dbReference>
<protein>
    <submittedName>
        <fullName evidence="3">SDR family NAD(P)-dependent oxidoreductase</fullName>
    </submittedName>
</protein>
<dbReference type="SUPFAM" id="SSF51735">
    <property type="entry name" value="NAD(P)-binding Rossmann-fold domains"/>
    <property type="match status" value="1"/>
</dbReference>
<dbReference type="EMBL" id="JAAMFL010000004">
    <property type="protein sequence ID" value="MBS9337306.1"/>
    <property type="molecule type" value="Genomic_DNA"/>
</dbReference>
<comment type="caution">
    <text evidence="3">The sequence shown here is derived from an EMBL/GenBank/DDBJ whole genome shotgun (WGS) entry which is preliminary data.</text>
</comment>
<keyword evidence="4" id="KW-1185">Reference proteome</keyword>
<reference evidence="3 4" key="1">
    <citation type="submission" date="2020-02" db="EMBL/GenBank/DDBJ databases">
        <title>Fructobacillus sp. isolated from paper mulberry of Taiwan.</title>
        <authorList>
            <person name="Lin S.-T."/>
        </authorList>
    </citation>
    <scope>NUCLEOTIDE SEQUENCE [LARGE SCALE GENOMIC DNA]</scope>
    <source>
        <strain evidence="3 4">S1-1</strain>
    </source>
</reference>
<gene>
    <name evidence="3" type="ORF">G6R30_02350</name>
</gene>
<accession>A0ABS5QY63</accession>
<dbReference type="PRINTS" id="PR00081">
    <property type="entry name" value="GDHRDH"/>
</dbReference>
<proteinExistence type="inferred from homology"/>
<sequence length="252" mass="28220">MKKILITGGTSGVGLAIAKDLVQLGHQVILVGRNAGRGKAVKESLGEFATFFSADITIQEDLQRLDEFVSDHFGRLDVLIHFAGIYPKDAEENRRFNLKGHYDVTVRLKKYLAKGRVLMVTGNPVAVQHAPVLRSQKTGLLRAAWMLSRKTFLMLYLAEQLKKEKMTVNAFFPGDVKSRLMPYTSRLTNEQVPVGAYLALSENVADISGTFFDEDGRVVLLKKGKYHFAKAKQILEQTLDLHAFKRAQKKQA</sequence>
<dbReference type="InterPro" id="IPR036291">
    <property type="entry name" value="NAD(P)-bd_dom_sf"/>
</dbReference>
<dbReference type="PANTHER" id="PTHR43669">
    <property type="entry name" value="5-KETO-D-GLUCONATE 5-REDUCTASE"/>
    <property type="match status" value="1"/>
</dbReference>
<evidence type="ECO:0000256" key="1">
    <source>
        <dbReference type="ARBA" id="ARBA00006484"/>
    </source>
</evidence>